<evidence type="ECO:0000313" key="3">
    <source>
        <dbReference type="Proteomes" id="UP000027138"/>
    </source>
</evidence>
<evidence type="ECO:0000313" key="2">
    <source>
        <dbReference type="EMBL" id="KDP38324.1"/>
    </source>
</evidence>
<dbReference type="STRING" id="180498.A0A067L2K7"/>
<protein>
    <submittedName>
        <fullName evidence="2">Uncharacterized protein</fullName>
    </submittedName>
</protein>
<keyword evidence="3" id="KW-1185">Reference proteome</keyword>
<sequence>MSTDNREDESQIDDSQLKLVMESIQEQFKSFNSFFQDMRKGLKEIKAAQRSNTTRARPSTTLTRFQTTKDEEVDNPNHYFRNLNNELEREQGRKNIDRYSFTKDEWMTSPRSCSSKEVYEDQCEKKKMSFVAVNKEKECKSKMSENMISKNKKKEGEGKEKRIQPLIVPLCKEVCLTIDDPNPSLPNVFVDPLQEFEVCDDQEKLPEIVTSTLREDESEASGSKELAKSEEKKEEEATGQTKQINSPLESETSRLKEQKSEKSKGEGKEATKDTKQINGPISSTSRDKYLTVEPIEEWVDQSEQVWFVNDDKVEVHPVTLDVWSSEEEEEAKTVSHMTRNGQIYQPEMIKPLEEKEKASSSSVPKTEIEDNALIKQMKRTHANIPVSLSISMADFMGIVQHDPLIITFSDDELPPEGRNHTKAPFIKAKNTIMVVKMMRWPWPPLSSRKFEVKVTIQRLEGLNMLQFDTENNHNDDVRNKRRLVVEIKWKGQKSIGWDL</sequence>
<name>A0A067L2K7_JATCU</name>
<gene>
    <name evidence="2" type="ORF">JCGZ_05754</name>
</gene>
<feature type="region of interest" description="Disordered" evidence="1">
    <location>
        <begin position="207"/>
        <end position="285"/>
    </location>
</feature>
<feature type="compositionally biased region" description="Polar residues" evidence="1">
    <location>
        <begin position="238"/>
        <end position="250"/>
    </location>
</feature>
<dbReference type="AlphaFoldDB" id="A0A067L2K7"/>
<dbReference type="Proteomes" id="UP000027138">
    <property type="component" value="Unassembled WGS sequence"/>
</dbReference>
<dbReference type="OrthoDB" id="1433911at2759"/>
<accession>A0A067L2K7</accession>
<evidence type="ECO:0000256" key="1">
    <source>
        <dbReference type="SAM" id="MobiDB-lite"/>
    </source>
</evidence>
<feature type="compositionally biased region" description="Basic and acidic residues" evidence="1">
    <location>
        <begin position="251"/>
        <end position="275"/>
    </location>
</feature>
<feature type="compositionally biased region" description="Basic and acidic residues" evidence="1">
    <location>
        <begin position="225"/>
        <end position="236"/>
    </location>
</feature>
<reference evidence="2 3" key="1">
    <citation type="journal article" date="2014" name="PLoS ONE">
        <title>Global Analysis of Gene Expression Profiles in Physic Nut (Jatropha curcas L.) Seedlings Exposed to Salt Stress.</title>
        <authorList>
            <person name="Zhang L."/>
            <person name="Zhang C."/>
            <person name="Wu P."/>
            <person name="Chen Y."/>
            <person name="Li M."/>
            <person name="Jiang H."/>
            <person name="Wu G."/>
        </authorList>
    </citation>
    <scope>NUCLEOTIDE SEQUENCE [LARGE SCALE GENOMIC DNA]</scope>
    <source>
        <strain evidence="3">cv. GZQX0401</strain>
        <tissue evidence="2">Young leaves</tissue>
    </source>
</reference>
<proteinExistence type="predicted"/>
<dbReference type="EMBL" id="KK914364">
    <property type="protein sequence ID" value="KDP38324.1"/>
    <property type="molecule type" value="Genomic_DNA"/>
</dbReference>
<organism evidence="2 3">
    <name type="scientific">Jatropha curcas</name>
    <name type="common">Barbados nut</name>
    <dbReference type="NCBI Taxonomy" id="180498"/>
    <lineage>
        <taxon>Eukaryota</taxon>
        <taxon>Viridiplantae</taxon>
        <taxon>Streptophyta</taxon>
        <taxon>Embryophyta</taxon>
        <taxon>Tracheophyta</taxon>
        <taxon>Spermatophyta</taxon>
        <taxon>Magnoliopsida</taxon>
        <taxon>eudicotyledons</taxon>
        <taxon>Gunneridae</taxon>
        <taxon>Pentapetalae</taxon>
        <taxon>rosids</taxon>
        <taxon>fabids</taxon>
        <taxon>Malpighiales</taxon>
        <taxon>Euphorbiaceae</taxon>
        <taxon>Crotonoideae</taxon>
        <taxon>Jatropheae</taxon>
        <taxon>Jatropha</taxon>
    </lineage>
</organism>